<keyword evidence="5" id="KW-0680">Restriction system</keyword>
<protein>
    <recommendedName>
        <fullName evidence="1">DNA (cytosine-5-)-methyltransferase</fullName>
        <ecNumber evidence="1">2.1.1.37</ecNumber>
    </recommendedName>
</protein>
<dbReference type="Pfam" id="PF00145">
    <property type="entry name" value="DNA_methylase"/>
    <property type="match status" value="2"/>
</dbReference>
<reference evidence="7 8" key="1">
    <citation type="submission" date="2024-09" db="EMBL/GenBank/DDBJ databases">
        <authorList>
            <person name="Zhang Y."/>
        </authorList>
    </citation>
    <scope>NUCLEOTIDE SEQUENCE [LARGE SCALE GENOMIC DNA]</scope>
    <source>
        <strain evidence="7 8">ZJ318</strain>
    </source>
</reference>
<keyword evidence="8" id="KW-1185">Reference proteome</keyword>
<evidence type="ECO:0000256" key="6">
    <source>
        <dbReference type="ARBA" id="ARBA00047422"/>
    </source>
</evidence>
<evidence type="ECO:0000256" key="4">
    <source>
        <dbReference type="ARBA" id="ARBA00022691"/>
    </source>
</evidence>
<keyword evidence="3" id="KW-0808">Transferase</keyword>
<dbReference type="Proteomes" id="UP001576708">
    <property type="component" value="Unassembled WGS sequence"/>
</dbReference>
<evidence type="ECO:0000256" key="5">
    <source>
        <dbReference type="ARBA" id="ARBA00022747"/>
    </source>
</evidence>
<dbReference type="SUPFAM" id="SSF53335">
    <property type="entry name" value="S-adenosyl-L-methionine-dependent methyltransferases"/>
    <property type="match status" value="1"/>
</dbReference>
<proteinExistence type="predicted"/>
<keyword evidence="4" id="KW-0949">S-adenosyl-L-methionine</keyword>
<dbReference type="EC" id="2.1.1.37" evidence="1"/>
<dbReference type="Gene3D" id="3.90.120.10">
    <property type="entry name" value="DNA Methylase, subunit A, domain 2"/>
    <property type="match status" value="1"/>
</dbReference>
<evidence type="ECO:0000256" key="2">
    <source>
        <dbReference type="ARBA" id="ARBA00022603"/>
    </source>
</evidence>
<evidence type="ECO:0000313" key="8">
    <source>
        <dbReference type="Proteomes" id="UP001576708"/>
    </source>
</evidence>
<dbReference type="Gene3D" id="3.40.50.150">
    <property type="entry name" value="Vaccinia Virus protein VP39"/>
    <property type="match status" value="1"/>
</dbReference>
<dbReference type="GO" id="GO:0032259">
    <property type="term" value="P:methylation"/>
    <property type="evidence" value="ECO:0007669"/>
    <property type="project" value="UniProtKB-KW"/>
</dbReference>
<comment type="caution">
    <text evidence="7">The sequence shown here is derived from an EMBL/GenBank/DDBJ whole genome shotgun (WGS) entry which is preliminary data.</text>
</comment>
<dbReference type="RefSeq" id="WP_342201419.1">
    <property type="nucleotide sequence ID" value="NZ_JBCATE010000002.1"/>
</dbReference>
<comment type="catalytic activity">
    <reaction evidence="6">
        <text>a 2'-deoxycytidine in DNA + S-adenosyl-L-methionine = a 5-methyl-2'-deoxycytidine in DNA + S-adenosyl-L-homocysteine + H(+)</text>
        <dbReference type="Rhea" id="RHEA:13681"/>
        <dbReference type="Rhea" id="RHEA-COMP:11369"/>
        <dbReference type="Rhea" id="RHEA-COMP:11370"/>
        <dbReference type="ChEBI" id="CHEBI:15378"/>
        <dbReference type="ChEBI" id="CHEBI:57856"/>
        <dbReference type="ChEBI" id="CHEBI:59789"/>
        <dbReference type="ChEBI" id="CHEBI:85452"/>
        <dbReference type="ChEBI" id="CHEBI:85454"/>
        <dbReference type="EC" id="2.1.1.37"/>
    </reaction>
</comment>
<evidence type="ECO:0000256" key="1">
    <source>
        <dbReference type="ARBA" id="ARBA00011975"/>
    </source>
</evidence>
<dbReference type="EMBL" id="JBHFGU010000002">
    <property type="protein sequence ID" value="MFB2619930.1"/>
    <property type="molecule type" value="Genomic_DNA"/>
</dbReference>
<organism evidence="7 8">
    <name type="scientific">Shewanella mangrovisoli</name>
    <dbReference type="NCBI Taxonomy" id="2864211"/>
    <lineage>
        <taxon>Bacteria</taxon>
        <taxon>Pseudomonadati</taxon>
        <taxon>Pseudomonadota</taxon>
        <taxon>Gammaproteobacteria</taxon>
        <taxon>Alteromonadales</taxon>
        <taxon>Shewanellaceae</taxon>
        <taxon>Shewanella</taxon>
    </lineage>
</organism>
<dbReference type="PANTHER" id="PTHR10629:SF52">
    <property type="entry name" value="DNA (CYTOSINE-5)-METHYLTRANSFERASE 1"/>
    <property type="match status" value="1"/>
</dbReference>
<dbReference type="InterPro" id="IPR029063">
    <property type="entry name" value="SAM-dependent_MTases_sf"/>
</dbReference>
<accession>A0ABV4VI04</accession>
<evidence type="ECO:0000313" key="7">
    <source>
        <dbReference type="EMBL" id="MFB2619930.1"/>
    </source>
</evidence>
<dbReference type="InterPro" id="IPR001525">
    <property type="entry name" value="C5_MeTfrase"/>
</dbReference>
<keyword evidence="2 7" id="KW-0489">Methyltransferase</keyword>
<dbReference type="InterPro" id="IPR050390">
    <property type="entry name" value="C5-Methyltransferase"/>
</dbReference>
<dbReference type="PANTHER" id="PTHR10629">
    <property type="entry name" value="CYTOSINE-SPECIFIC METHYLTRANSFERASE"/>
    <property type="match status" value="1"/>
</dbReference>
<sequence>MRGLIVDNFAGGGGASTGMAWALGRSVDIAINHDHDAIAMHSANHPDTLHYCESVFDVDPVQATAGKPVALAWFSPDCKHFSKAKGTKPVNKEIRGLAWVTIRWAMKVRPRVIMLENVEEFKTWGPLIQCPVTDAMHPCPERKGETFNAFVSMLSTGIDADHPALSECVETLGLLDSTKLIKGLGYKVEFRELRACDYGAPTIRKRLFMIARCDSQPIVWPEPTHGAPDSEAVKSGKLLPWRTAAECIDWSLPCKSIFGRKKPLAENTLRRIAKGIQRFVIDAKEPFIVTCNHGGEGFRGQGLDKPFNTITAAHEAHGIVVPTLAPFITEHANASNQRNMPVDEPLRTICAQVKGGHFAVVQPVLAAANICKHYGGNYTGPGDDLNNPLPTVTTVDHNALITSHMIKLRGTNIGFPMNEPAHTITAGGLHLGEVRAFFIKYYGNEQDGVACNEPLHTITTNDRFGLVMIKGEPYQIVDIGMRMLEPHELFACQGFPPDYIINNYNGKSSKKQQVARVGNSVPPQFAEALTRANLPELCTQTAEAA</sequence>
<dbReference type="GO" id="GO:0008168">
    <property type="term" value="F:methyltransferase activity"/>
    <property type="evidence" value="ECO:0007669"/>
    <property type="project" value="UniProtKB-KW"/>
</dbReference>
<evidence type="ECO:0000256" key="3">
    <source>
        <dbReference type="ARBA" id="ARBA00022679"/>
    </source>
</evidence>
<gene>
    <name evidence="7" type="ORF">ACE02W_08965</name>
</gene>
<name>A0ABV4VI04_9GAMM</name>